<name>A0A1G4TUM0_9BACL</name>
<keyword evidence="2" id="KW-1185">Reference proteome</keyword>
<dbReference type="Proteomes" id="UP000198601">
    <property type="component" value="Unassembled WGS sequence"/>
</dbReference>
<sequence>MRKILTKYLEEARSYTKSFTTQVRHFLLTWLKKQGNYFY</sequence>
<accession>A0A1G4TUM0</accession>
<evidence type="ECO:0000313" key="1">
    <source>
        <dbReference type="EMBL" id="SCW85038.1"/>
    </source>
</evidence>
<organism evidence="1 2">
    <name type="scientific">Paenibacillus tianmuensis</name>
    <dbReference type="NCBI Taxonomy" id="624147"/>
    <lineage>
        <taxon>Bacteria</taxon>
        <taxon>Bacillati</taxon>
        <taxon>Bacillota</taxon>
        <taxon>Bacilli</taxon>
        <taxon>Bacillales</taxon>
        <taxon>Paenibacillaceae</taxon>
        <taxon>Paenibacillus</taxon>
    </lineage>
</organism>
<protein>
    <submittedName>
        <fullName evidence="1">Integrase/recombinase XerD</fullName>
    </submittedName>
</protein>
<dbReference type="EMBL" id="FMTT01000069">
    <property type="protein sequence ID" value="SCW85038.1"/>
    <property type="molecule type" value="Genomic_DNA"/>
</dbReference>
<evidence type="ECO:0000313" key="2">
    <source>
        <dbReference type="Proteomes" id="UP000198601"/>
    </source>
</evidence>
<gene>
    <name evidence="1" type="ORF">SAMN04487970_10693</name>
</gene>
<proteinExistence type="predicted"/>
<dbReference type="AlphaFoldDB" id="A0A1G4TUM0"/>
<reference evidence="2" key="1">
    <citation type="submission" date="2016-10" db="EMBL/GenBank/DDBJ databases">
        <authorList>
            <person name="Varghese N."/>
            <person name="Submissions S."/>
        </authorList>
    </citation>
    <scope>NUCLEOTIDE SEQUENCE [LARGE SCALE GENOMIC DNA]</scope>
    <source>
        <strain evidence="2">CGMCC 1.8946</strain>
    </source>
</reference>